<proteinExistence type="predicted"/>
<organism evidence="1">
    <name type="scientific">Proboscia inermis</name>
    <dbReference type="NCBI Taxonomy" id="420281"/>
    <lineage>
        <taxon>Eukaryota</taxon>
        <taxon>Sar</taxon>
        <taxon>Stramenopiles</taxon>
        <taxon>Ochrophyta</taxon>
        <taxon>Bacillariophyta</taxon>
        <taxon>Coscinodiscophyceae</taxon>
        <taxon>Rhizosoleniophycidae</taxon>
        <taxon>Rhizosoleniales</taxon>
        <taxon>Rhizosoleniaceae</taxon>
        <taxon>Proboscia</taxon>
    </lineage>
</organism>
<protein>
    <submittedName>
        <fullName evidence="1">Uncharacterized protein</fullName>
    </submittedName>
</protein>
<accession>A0A7S0C554</accession>
<gene>
    <name evidence="1" type="ORF">PINE0816_LOCUS9034</name>
</gene>
<dbReference type="AlphaFoldDB" id="A0A7S0C554"/>
<name>A0A7S0C554_9STRA</name>
<dbReference type="EMBL" id="HBEL01019069">
    <property type="protein sequence ID" value="CAD8412905.1"/>
    <property type="molecule type" value="Transcribed_RNA"/>
</dbReference>
<evidence type="ECO:0000313" key="1">
    <source>
        <dbReference type="EMBL" id="CAD8412905.1"/>
    </source>
</evidence>
<sequence>MACTGEDLLNSSTTVRYPNRYYSHPPSIDPKPPRPVWHTVRSVPGTKHVRPLRTESITATMGAAEISPSDVVSFVLDEWQCNTTARLRKWSDAAGTWGFGGFVSHR</sequence>
<reference evidence="1" key="1">
    <citation type="submission" date="2021-01" db="EMBL/GenBank/DDBJ databases">
        <authorList>
            <person name="Corre E."/>
            <person name="Pelletier E."/>
            <person name="Niang G."/>
            <person name="Scheremetjew M."/>
            <person name="Finn R."/>
            <person name="Kale V."/>
            <person name="Holt S."/>
            <person name="Cochrane G."/>
            <person name="Meng A."/>
            <person name="Brown T."/>
            <person name="Cohen L."/>
        </authorList>
    </citation>
    <scope>NUCLEOTIDE SEQUENCE</scope>
    <source>
        <strain evidence="1">CCAP1064/1</strain>
    </source>
</reference>